<feature type="compositionally biased region" description="Basic and acidic residues" evidence="6">
    <location>
        <begin position="428"/>
        <end position="438"/>
    </location>
</feature>
<dbReference type="GO" id="GO:0016020">
    <property type="term" value="C:membrane"/>
    <property type="evidence" value="ECO:0007669"/>
    <property type="project" value="UniProtKB-SubCell"/>
</dbReference>
<feature type="region of interest" description="Disordered" evidence="6">
    <location>
        <begin position="428"/>
        <end position="533"/>
    </location>
</feature>
<evidence type="ECO:0000313" key="9">
    <source>
        <dbReference type="EMBL" id="PPR04818.1"/>
    </source>
</evidence>
<keyword evidence="2 7" id="KW-0812">Transmembrane</keyword>
<name>A0A409YP42_9AGAR</name>
<reference evidence="9 10" key="1">
    <citation type="journal article" date="2018" name="Evol. Lett.">
        <title>Horizontal gene cluster transfer increased hallucinogenic mushroom diversity.</title>
        <authorList>
            <person name="Reynolds H.T."/>
            <person name="Vijayakumar V."/>
            <person name="Gluck-Thaler E."/>
            <person name="Korotkin H.B."/>
            <person name="Matheny P.B."/>
            <person name="Slot J.C."/>
        </authorList>
    </citation>
    <scope>NUCLEOTIDE SEQUENCE [LARGE SCALE GENOMIC DNA]</scope>
    <source>
        <strain evidence="9 10">2629</strain>
    </source>
</reference>
<dbReference type="EMBL" id="NHTK01000890">
    <property type="protein sequence ID" value="PPR04818.1"/>
    <property type="molecule type" value="Genomic_DNA"/>
</dbReference>
<dbReference type="PANTHER" id="PTHR33048:SF19">
    <property type="entry name" value="MEMBRANE PROTEIN PTH11-LIKE, PUTATIVE (AFU_ORTHOLOGUE AFUA_1G14080)-RELATED"/>
    <property type="match status" value="1"/>
</dbReference>
<feature type="transmembrane region" description="Helical" evidence="7">
    <location>
        <begin position="83"/>
        <end position="107"/>
    </location>
</feature>
<protein>
    <recommendedName>
        <fullName evidence="8">Rhodopsin domain-containing protein</fullName>
    </recommendedName>
</protein>
<keyword evidence="10" id="KW-1185">Reference proteome</keyword>
<comment type="similarity">
    <text evidence="5">Belongs to the SAT4 family.</text>
</comment>
<dbReference type="Proteomes" id="UP000284842">
    <property type="component" value="Unassembled WGS sequence"/>
</dbReference>
<keyword evidence="3 7" id="KW-1133">Transmembrane helix</keyword>
<dbReference type="InParanoid" id="A0A409YP42"/>
<feature type="transmembrane region" description="Helical" evidence="7">
    <location>
        <begin position="367"/>
        <end position="389"/>
    </location>
</feature>
<feature type="transmembrane region" description="Helical" evidence="7">
    <location>
        <begin position="212"/>
        <end position="234"/>
    </location>
</feature>
<dbReference type="OrthoDB" id="444631at2759"/>
<evidence type="ECO:0000256" key="5">
    <source>
        <dbReference type="ARBA" id="ARBA00038359"/>
    </source>
</evidence>
<evidence type="ECO:0000313" key="10">
    <source>
        <dbReference type="Proteomes" id="UP000284842"/>
    </source>
</evidence>
<comment type="subcellular location">
    <subcellularLocation>
        <location evidence="1">Membrane</location>
        <topology evidence="1">Multi-pass membrane protein</topology>
    </subcellularLocation>
</comment>
<feature type="compositionally biased region" description="Polar residues" evidence="6">
    <location>
        <begin position="487"/>
        <end position="499"/>
    </location>
</feature>
<dbReference type="Pfam" id="PF20684">
    <property type="entry name" value="Fung_rhodopsin"/>
    <property type="match status" value="2"/>
</dbReference>
<organism evidence="9 10">
    <name type="scientific">Panaeolus cyanescens</name>
    <dbReference type="NCBI Taxonomy" id="181874"/>
    <lineage>
        <taxon>Eukaryota</taxon>
        <taxon>Fungi</taxon>
        <taxon>Dikarya</taxon>
        <taxon>Basidiomycota</taxon>
        <taxon>Agaricomycotina</taxon>
        <taxon>Agaricomycetes</taxon>
        <taxon>Agaricomycetidae</taxon>
        <taxon>Agaricales</taxon>
        <taxon>Agaricineae</taxon>
        <taxon>Galeropsidaceae</taxon>
        <taxon>Panaeolus</taxon>
    </lineage>
</organism>
<accession>A0A409YP42</accession>
<evidence type="ECO:0000256" key="7">
    <source>
        <dbReference type="SAM" id="Phobius"/>
    </source>
</evidence>
<sequence>MGDNSFRKLAKCVVVIFVLIGFGLSLQRVFRCGTDFSKPALCTTPRYTGYVELILDLTSDTWLIGAPLYMLRRMRLAREDQRVIGAVFLCGLFTTIASILHDAFILVEELTMVGLTAHIQLAISIVICNLLVLVTYVYRKLHRDHSLYTMTSVDPSSNLGVGETPLTPLGSIPLISTTPAQQRESALISTFHTLALLTTLLRLIHRFRRKRLGWDDFFAGLANVFAIILFVLFLHSEVIFGDRKPPFLSTPVSLRTFGIVGTLVFYMTGLWCSKISIAITIIRLVGDGTFRRIAKAVILVFGLVGISLSLARVFRCGTDFSEAPICPTPRYSGYLELVFDLLGDTWLICAPLYMLRRLKIPRPHQRLIGAVFLCGLFTTLASIVHNSFALTRQVLVAGMTAHIQLGVSIFMCNLLVLATYIYRRVHEDSDETTQRTETPDPDSNGQGRFATPMVTFQPPENGNSVAGQNSRGDSSRPPGNLSAPAGGTSSSHITLTELGSSMLHGFETTFDDSLRNTSQPEERGGPEPVPIPVRKQRRFRLWF</sequence>
<evidence type="ECO:0000256" key="6">
    <source>
        <dbReference type="SAM" id="MobiDB-lite"/>
    </source>
</evidence>
<feature type="compositionally biased region" description="Polar residues" evidence="6">
    <location>
        <begin position="458"/>
        <end position="472"/>
    </location>
</feature>
<feature type="transmembrane region" description="Helical" evidence="7">
    <location>
        <begin position="12"/>
        <end position="30"/>
    </location>
</feature>
<evidence type="ECO:0000256" key="2">
    <source>
        <dbReference type="ARBA" id="ARBA00022692"/>
    </source>
</evidence>
<proteinExistence type="inferred from homology"/>
<feature type="transmembrane region" description="Helical" evidence="7">
    <location>
        <begin position="293"/>
        <end position="314"/>
    </location>
</feature>
<evidence type="ECO:0000256" key="4">
    <source>
        <dbReference type="ARBA" id="ARBA00023136"/>
    </source>
</evidence>
<gene>
    <name evidence="9" type="ORF">CVT24_007078</name>
</gene>
<dbReference type="STRING" id="181874.A0A409YP42"/>
<evidence type="ECO:0000259" key="8">
    <source>
        <dbReference type="Pfam" id="PF20684"/>
    </source>
</evidence>
<dbReference type="AlphaFoldDB" id="A0A409YP42"/>
<dbReference type="InterPro" id="IPR052337">
    <property type="entry name" value="SAT4-like"/>
</dbReference>
<feature type="transmembrane region" description="Helical" evidence="7">
    <location>
        <begin position="401"/>
        <end position="422"/>
    </location>
</feature>
<feature type="transmembrane region" description="Helical" evidence="7">
    <location>
        <begin position="119"/>
        <end position="138"/>
    </location>
</feature>
<dbReference type="PANTHER" id="PTHR33048">
    <property type="entry name" value="PTH11-LIKE INTEGRAL MEMBRANE PROTEIN (AFU_ORTHOLOGUE AFUA_5G11245)"/>
    <property type="match status" value="1"/>
</dbReference>
<comment type="caution">
    <text evidence="9">The sequence shown here is derived from an EMBL/GenBank/DDBJ whole genome shotgun (WGS) entry which is preliminary data.</text>
</comment>
<feature type="domain" description="Rhodopsin" evidence="8">
    <location>
        <begin position="201"/>
        <end position="386"/>
    </location>
</feature>
<dbReference type="InterPro" id="IPR049326">
    <property type="entry name" value="Rhodopsin_dom_fungi"/>
</dbReference>
<evidence type="ECO:0000256" key="1">
    <source>
        <dbReference type="ARBA" id="ARBA00004141"/>
    </source>
</evidence>
<feature type="transmembrane region" description="Helical" evidence="7">
    <location>
        <begin position="50"/>
        <end position="71"/>
    </location>
</feature>
<feature type="domain" description="Rhodopsin" evidence="8">
    <location>
        <begin position="4"/>
        <end position="101"/>
    </location>
</feature>
<evidence type="ECO:0000256" key="3">
    <source>
        <dbReference type="ARBA" id="ARBA00022989"/>
    </source>
</evidence>
<keyword evidence="4 7" id="KW-0472">Membrane</keyword>
<feature type="transmembrane region" description="Helical" evidence="7">
    <location>
        <begin position="334"/>
        <end position="355"/>
    </location>
</feature>
<feature type="transmembrane region" description="Helical" evidence="7">
    <location>
        <begin position="254"/>
        <end position="272"/>
    </location>
</feature>